<protein>
    <submittedName>
        <fullName evidence="1">Uncharacterized protein</fullName>
    </submittedName>
</protein>
<organism evidence="1 2">
    <name type="scientific">Populus alba</name>
    <name type="common">White poplar</name>
    <dbReference type="NCBI Taxonomy" id="43335"/>
    <lineage>
        <taxon>Eukaryota</taxon>
        <taxon>Viridiplantae</taxon>
        <taxon>Streptophyta</taxon>
        <taxon>Embryophyta</taxon>
        <taxon>Tracheophyta</taxon>
        <taxon>Spermatophyta</taxon>
        <taxon>Magnoliopsida</taxon>
        <taxon>eudicotyledons</taxon>
        <taxon>Gunneridae</taxon>
        <taxon>Pentapetalae</taxon>
        <taxon>rosids</taxon>
        <taxon>fabids</taxon>
        <taxon>Malpighiales</taxon>
        <taxon>Salicaceae</taxon>
        <taxon>Saliceae</taxon>
        <taxon>Populus</taxon>
    </lineage>
</organism>
<reference evidence="1 2" key="1">
    <citation type="journal article" date="2024" name="Plant Biotechnol. J.">
        <title>Genome and CRISPR/Cas9 system of a widespread forest tree (Populus alba) in the world.</title>
        <authorList>
            <person name="Liu Y.J."/>
            <person name="Jiang P.F."/>
            <person name="Han X.M."/>
            <person name="Li X.Y."/>
            <person name="Wang H.M."/>
            <person name="Wang Y.J."/>
            <person name="Wang X.X."/>
            <person name="Zeng Q.Y."/>
        </authorList>
    </citation>
    <scope>NUCLEOTIDE SEQUENCE [LARGE SCALE GENOMIC DNA]</scope>
    <source>
        <strain evidence="2">cv. PAL-ZL1</strain>
    </source>
</reference>
<evidence type="ECO:0000313" key="1">
    <source>
        <dbReference type="EMBL" id="KAL3587088.1"/>
    </source>
</evidence>
<dbReference type="Proteomes" id="UP000309997">
    <property type="component" value="Unassembled WGS sequence"/>
</dbReference>
<comment type="caution">
    <text evidence="1">The sequence shown here is derived from an EMBL/GenBank/DDBJ whole genome shotgun (WGS) entry which is preliminary data.</text>
</comment>
<keyword evidence="2" id="KW-1185">Reference proteome</keyword>
<gene>
    <name evidence="1" type="ORF">D5086_013955</name>
</gene>
<name>A0ACC4C7Z4_POPAL</name>
<proteinExistence type="predicted"/>
<sequence>MTLDAAKAEQTAALDSKGVADGLSSVVMASSICAYTSEEALLNHPYCNSNSLHNLYKVIARSLASCKQAHRSVPSLKTVLSGFEKAKLQKEECSERGIYNFLDEKKRLRYPGLESSLQDSAGVVIQPHIMFTCSDQEI</sequence>
<evidence type="ECO:0000313" key="2">
    <source>
        <dbReference type="Proteomes" id="UP000309997"/>
    </source>
</evidence>
<accession>A0ACC4C7Z4</accession>
<dbReference type="EMBL" id="RCHU02000006">
    <property type="protein sequence ID" value="KAL3587088.1"/>
    <property type="molecule type" value="Genomic_DNA"/>
</dbReference>